<evidence type="ECO:0000256" key="8">
    <source>
        <dbReference type="ARBA" id="ARBA00047899"/>
    </source>
</evidence>
<dbReference type="InterPro" id="IPR050629">
    <property type="entry name" value="STE20/SPS1-PAK"/>
</dbReference>
<evidence type="ECO:0000256" key="3">
    <source>
        <dbReference type="ARBA" id="ARBA00022527"/>
    </source>
</evidence>
<evidence type="ECO:0000256" key="1">
    <source>
        <dbReference type="ARBA" id="ARBA00008874"/>
    </source>
</evidence>
<keyword evidence="5 10" id="KW-0547">Nucleotide-binding</keyword>
<dbReference type="STRING" id="102285.A0A158QIM4"/>
<feature type="compositionally biased region" description="Low complexity" evidence="12">
    <location>
        <begin position="345"/>
        <end position="369"/>
    </location>
</feature>
<feature type="binding site" evidence="10">
    <location>
        <position position="31"/>
    </location>
    <ligand>
        <name>ATP</name>
        <dbReference type="ChEBI" id="CHEBI:30616"/>
    </ligand>
</feature>
<feature type="compositionally biased region" description="Polar residues" evidence="12">
    <location>
        <begin position="490"/>
        <end position="502"/>
    </location>
</feature>
<dbReference type="GO" id="GO:0004674">
    <property type="term" value="F:protein serine/threonine kinase activity"/>
    <property type="evidence" value="ECO:0007669"/>
    <property type="project" value="UniProtKB-KW"/>
</dbReference>
<dbReference type="PROSITE" id="PS50011">
    <property type="entry name" value="PROTEIN_KINASE_DOM"/>
    <property type="match status" value="1"/>
</dbReference>
<dbReference type="GO" id="GO:0005737">
    <property type="term" value="C:cytoplasm"/>
    <property type="evidence" value="ECO:0007669"/>
    <property type="project" value="TreeGrafter"/>
</dbReference>
<evidence type="ECO:0000256" key="5">
    <source>
        <dbReference type="ARBA" id="ARBA00022741"/>
    </source>
</evidence>
<evidence type="ECO:0000256" key="2">
    <source>
        <dbReference type="ARBA" id="ARBA00012513"/>
    </source>
</evidence>
<dbReference type="Gene3D" id="1.10.510.10">
    <property type="entry name" value="Transferase(Phosphotransferase) domain 1"/>
    <property type="match status" value="1"/>
</dbReference>
<evidence type="ECO:0000256" key="7">
    <source>
        <dbReference type="ARBA" id="ARBA00022840"/>
    </source>
</evidence>
<reference evidence="14" key="1">
    <citation type="submission" date="2016-04" db="UniProtKB">
        <authorList>
            <consortium name="WormBaseParasite"/>
        </authorList>
    </citation>
    <scope>IDENTIFICATION</scope>
</reference>
<comment type="catalytic activity">
    <reaction evidence="9">
        <text>L-seryl-[protein] + ATP = O-phospho-L-seryl-[protein] + ADP + H(+)</text>
        <dbReference type="Rhea" id="RHEA:17989"/>
        <dbReference type="Rhea" id="RHEA-COMP:9863"/>
        <dbReference type="Rhea" id="RHEA-COMP:11604"/>
        <dbReference type="ChEBI" id="CHEBI:15378"/>
        <dbReference type="ChEBI" id="CHEBI:29999"/>
        <dbReference type="ChEBI" id="CHEBI:30616"/>
        <dbReference type="ChEBI" id="CHEBI:83421"/>
        <dbReference type="ChEBI" id="CHEBI:456216"/>
        <dbReference type="EC" id="2.7.11.1"/>
    </reaction>
</comment>
<protein>
    <recommendedName>
        <fullName evidence="2">non-specific serine/threonine protein kinase</fullName>
        <ecNumber evidence="2">2.7.11.1</ecNumber>
    </recommendedName>
</protein>
<evidence type="ECO:0000313" key="14">
    <source>
        <dbReference type="WBParaSite" id="HNAJ_0000965101-mRNA-1"/>
    </source>
</evidence>
<evidence type="ECO:0000256" key="10">
    <source>
        <dbReference type="PROSITE-ProRule" id="PRU10141"/>
    </source>
</evidence>
<accession>A0A158QIM4</accession>
<dbReference type="CDD" id="cd06609">
    <property type="entry name" value="STKc_MST3_like"/>
    <property type="match status" value="1"/>
</dbReference>
<proteinExistence type="inferred from homology"/>
<dbReference type="PANTHER" id="PTHR48012:SF10">
    <property type="entry name" value="FI20177P1"/>
    <property type="match status" value="1"/>
</dbReference>
<keyword evidence="4" id="KW-0808">Transferase</keyword>
<comment type="similarity">
    <text evidence="1">Belongs to the protein kinase superfamily. STE Ser/Thr protein kinase family. STE20 subfamily.</text>
</comment>
<dbReference type="SUPFAM" id="SSF56112">
    <property type="entry name" value="Protein kinase-like (PK-like)"/>
    <property type="match status" value="1"/>
</dbReference>
<evidence type="ECO:0000256" key="9">
    <source>
        <dbReference type="ARBA" id="ARBA00048679"/>
    </source>
</evidence>
<evidence type="ECO:0000256" key="6">
    <source>
        <dbReference type="ARBA" id="ARBA00022777"/>
    </source>
</evidence>
<dbReference type="Pfam" id="PF00069">
    <property type="entry name" value="Pkinase"/>
    <property type="match status" value="1"/>
</dbReference>
<feature type="coiled-coil region" evidence="11">
    <location>
        <begin position="28"/>
        <end position="55"/>
    </location>
</feature>
<dbReference type="FunFam" id="1.10.510.10:FF:000499">
    <property type="entry name" value="Serine/threonine-protein kinase KIC1"/>
    <property type="match status" value="1"/>
</dbReference>
<comment type="catalytic activity">
    <reaction evidence="8">
        <text>L-threonyl-[protein] + ATP = O-phospho-L-threonyl-[protein] + ADP + H(+)</text>
        <dbReference type="Rhea" id="RHEA:46608"/>
        <dbReference type="Rhea" id="RHEA-COMP:11060"/>
        <dbReference type="Rhea" id="RHEA-COMP:11605"/>
        <dbReference type="ChEBI" id="CHEBI:15378"/>
        <dbReference type="ChEBI" id="CHEBI:30013"/>
        <dbReference type="ChEBI" id="CHEBI:30616"/>
        <dbReference type="ChEBI" id="CHEBI:61977"/>
        <dbReference type="ChEBI" id="CHEBI:456216"/>
        <dbReference type="EC" id="2.7.11.1"/>
    </reaction>
</comment>
<organism evidence="14">
    <name type="scientific">Rodentolepis nana</name>
    <name type="common">Dwarf tapeworm</name>
    <name type="synonym">Hymenolepis nana</name>
    <dbReference type="NCBI Taxonomy" id="102285"/>
    <lineage>
        <taxon>Eukaryota</taxon>
        <taxon>Metazoa</taxon>
        <taxon>Spiralia</taxon>
        <taxon>Lophotrochozoa</taxon>
        <taxon>Platyhelminthes</taxon>
        <taxon>Cestoda</taxon>
        <taxon>Eucestoda</taxon>
        <taxon>Cyclophyllidea</taxon>
        <taxon>Hymenolepididae</taxon>
        <taxon>Rodentolepis</taxon>
    </lineage>
</organism>
<dbReference type="AlphaFoldDB" id="A0A158QIM4"/>
<evidence type="ECO:0000259" key="13">
    <source>
        <dbReference type="PROSITE" id="PS50011"/>
    </source>
</evidence>
<dbReference type="InterPro" id="IPR000719">
    <property type="entry name" value="Prot_kinase_dom"/>
</dbReference>
<sequence length="624" mass="68386">LYDVNERIGRGAFGEVFKGVDKRTRRPVAIKRIDLEEALDELEDIQQEINILSQCDSPYITKYYGSYLKGTKLWIIMEFMGGGSALEIRKAVKIDEPYIATILHEVLMGLSYLHSEGKLHRDIKAANILLSDKGEVKLADFGVAGQLTKTTKKRVTFVGTPFWMAPEVIKVSSYDYKADIWSLGITAIELAEGAPPHSDVHPMRVLLDIPHNPPPKLPERYSTNFRDFVQCCLVRSPENRHSAQELLRHPFVKKPRKTVYLQELIEAYRAAQHRGDLDDDDDDGDLQRGQRGSNGNDVLTFKWDFGTIKMTNSAVAAAAAAGQQYGSGVAPPVVPAHGSSSPKKQTVAQQQQLAASSGGSAAAGRTGTPPGAGPDYAGQRQSRLFLGQQPAAVASRSTEALNRAPQPSAVAAGAAAALNHRSSGVFVNDARSSAKQQVPAAPIVSNRPNGSDLLPPQFLISKCPSMYVLFYRISAGPSRYPQPAQGAAHRSSSANPLQNPSSPKLGDFHTHIRPLLADIQGMYENVAANHSPCIDSLTHSFDRVDSQISSFTKTFIIELTRRILDNDPSITVDRKEQAVRRVMGCWNVHARLLHFLAKLAANFNSLCFHWLSLTAYSPLDDNTF</sequence>
<feature type="region of interest" description="Disordered" evidence="12">
    <location>
        <begin position="275"/>
        <end position="295"/>
    </location>
</feature>
<dbReference type="InterPro" id="IPR017441">
    <property type="entry name" value="Protein_kinase_ATP_BS"/>
</dbReference>
<dbReference type="SMART" id="SM00220">
    <property type="entry name" value="S_TKc"/>
    <property type="match status" value="1"/>
</dbReference>
<keyword evidence="7 10" id="KW-0067">ATP-binding</keyword>
<feature type="domain" description="Protein kinase" evidence="13">
    <location>
        <begin position="2"/>
        <end position="252"/>
    </location>
</feature>
<feature type="region of interest" description="Disordered" evidence="12">
    <location>
        <begin position="480"/>
        <end position="504"/>
    </location>
</feature>
<dbReference type="WBParaSite" id="HNAJ_0000965101-mRNA-1">
    <property type="protein sequence ID" value="HNAJ_0000965101-mRNA-1"/>
    <property type="gene ID" value="HNAJ_0000965101"/>
</dbReference>
<evidence type="ECO:0000256" key="11">
    <source>
        <dbReference type="SAM" id="Coils"/>
    </source>
</evidence>
<dbReference type="InterPro" id="IPR011009">
    <property type="entry name" value="Kinase-like_dom_sf"/>
</dbReference>
<evidence type="ECO:0000256" key="12">
    <source>
        <dbReference type="SAM" id="MobiDB-lite"/>
    </source>
</evidence>
<dbReference type="PANTHER" id="PTHR48012">
    <property type="entry name" value="STERILE20-LIKE KINASE, ISOFORM B-RELATED"/>
    <property type="match status" value="1"/>
</dbReference>
<evidence type="ECO:0000256" key="4">
    <source>
        <dbReference type="ARBA" id="ARBA00022679"/>
    </source>
</evidence>
<feature type="region of interest" description="Disordered" evidence="12">
    <location>
        <begin position="331"/>
        <end position="378"/>
    </location>
</feature>
<dbReference type="PROSITE" id="PS00107">
    <property type="entry name" value="PROTEIN_KINASE_ATP"/>
    <property type="match status" value="1"/>
</dbReference>
<keyword evidence="11" id="KW-0175">Coiled coil</keyword>
<name>A0A158QIM4_RODNA</name>
<keyword evidence="6" id="KW-0418">Kinase</keyword>
<dbReference type="EC" id="2.7.11.1" evidence="2"/>
<dbReference type="GO" id="GO:0005524">
    <property type="term" value="F:ATP binding"/>
    <property type="evidence" value="ECO:0007669"/>
    <property type="project" value="UniProtKB-UniRule"/>
</dbReference>
<keyword evidence="3" id="KW-0723">Serine/threonine-protein kinase</keyword>